<feature type="active site" description="Proton donor/acceptor" evidence="7">
    <location>
        <position position="148"/>
    </location>
</feature>
<sequence>MKPTRLALLLLVAAFATASAKPVTVPTSPRAQSAEARVRPALQRDLAAAGLRYGAPVLVRLFKREHRLEVWVDDGRQFRLFRHYPICTWSGRLGPKLQQGDGQAPEGVYRIGPTQLNPTSQYHLAFNLGYPNAFDRAHGRTGSYLMVHGNCVSIGCYAMGDGNIEEIYSLVAAALRGGQPSVPVLAWPFRFDAPDASSMLTHRTWGGFWQQLRAVDHAFDTTRRMPAVRVVDGAYRVQP</sequence>
<evidence type="ECO:0000256" key="6">
    <source>
        <dbReference type="ARBA" id="ARBA00023316"/>
    </source>
</evidence>
<reference evidence="10 11" key="1">
    <citation type="submission" date="2023-05" db="EMBL/GenBank/DDBJ databases">
        <title>Lysobacter sp. strain LF1 Genome sequencing and assembly.</title>
        <authorList>
            <person name="Jung Y."/>
        </authorList>
    </citation>
    <scope>NUCLEOTIDE SEQUENCE [LARGE SCALE GENOMIC DNA]</scope>
    <source>
        <strain evidence="10 11">LF1</strain>
    </source>
</reference>
<dbReference type="Pfam" id="PF03734">
    <property type="entry name" value="YkuD"/>
    <property type="match status" value="1"/>
</dbReference>
<dbReference type="RefSeq" id="WP_283211347.1">
    <property type="nucleotide sequence ID" value="NZ_JASGBI010000001.1"/>
</dbReference>
<feature type="active site" description="Nucleophile" evidence="7">
    <location>
        <position position="156"/>
    </location>
</feature>
<name>A0ABT6XCI2_9GAMM</name>
<dbReference type="EC" id="2.-.-.-" evidence="10"/>
<evidence type="ECO:0000313" key="10">
    <source>
        <dbReference type="EMBL" id="MDI9237847.1"/>
    </source>
</evidence>
<comment type="caution">
    <text evidence="10">The sequence shown here is derived from an EMBL/GenBank/DDBJ whole genome shotgun (WGS) entry which is preliminary data.</text>
</comment>
<evidence type="ECO:0000256" key="5">
    <source>
        <dbReference type="ARBA" id="ARBA00022984"/>
    </source>
</evidence>
<evidence type="ECO:0000256" key="8">
    <source>
        <dbReference type="SAM" id="SignalP"/>
    </source>
</evidence>
<evidence type="ECO:0000256" key="4">
    <source>
        <dbReference type="ARBA" id="ARBA00022960"/>
    </source>
</evidence>
<comment type="pathway">
    <text evidence="1 7">Cell wall biogenesis; peptidoglycan biosynthesis.</text>
</comment>
<feature type="signal peptide" evidence="8">
    <location>
        <begin position="1"/>
        <end position="20"/>
    </location>
</feature>
<evidence type="ECO:0000256" key="2">
    <source>
        <dbReference type="ARBA" id="ARBA00005992"/>
    </source>
</evidence>
<evidence type="ECO:0000259" key="9">
    <source>
        <dbReference type="PROSITE" id="PS52029"/>
    </source>
</evidence>
<organism evidence="10 11">
    <name type="scientific">Lysobacter stagni</name>
    <dbReference type="NCBI Taxonomy" id="3045172"/>
    <lineage>
        <taxon>Bacteria</taxon>
        <taxon>Pseudomonadati</taxon>
        <taxon>Pseudomonadota</taxon>
        <taxon>Gammaproteobacteria</taxon>
        <taxon>Lysobacterales</taxon>
        <taxon>Lysobacteraceae</taxon>
        <taxon>Lysobacter</taxon>
    </lineage>
</organism>
<feature type="domain" description="L,D-TPase catalytic" evidence="9">
    <location>
        <begin position="57"/>
        <end position="187"/>
    </location>
</feature>
<comment type="similarity">
    <text evidence="2">Belongs to the YkuD family.</text>
</comment>
<evidence type="ECO:0000256" key="7">
    <source>
        <dbReference type="PROSITE-ProRule" id="PRU01373"/>
    </source>
</evidence>
<dbReference type="InterPro" id="IPR038063">
    <property type="entry name" value="Transpep_catalytic_dom"/>
</dbReference>
<keyword evidence="4 7" id="KW-0133">Cell shape</keyword>
<dbReference type="Proteomes" id="UP001321580">
    <property type="component" value="Unassembled WGS sequence"/>
</dbReference>
<keyword evidence="11" id="KW-1185">Reference proteome</keyword>
<keyword evidence="5 7" id="KW-0573">Peptidoglycan synthesis</keyword>
<evidence type="ECO:0000256" key="3">
    <source>
        <dbReference type="ARBA" id="ARBA00022679"/>
    </source>
</evidence>
<keyword evidence="3 10" id="KW-0808">Transferase</keyword>
<proteinExistence type="inferred from homology"/>
<dbReference type="GO" id="GO:0016740">
    <property type="term" value="F:transferase activity"/>
    <property type="evidence" value="ECO:0007669"/>
    <property type="project" value="UniProtKB-KW"/>
</dbReference>
<dbReference type="PANTHER" id="PTHR36699">
    <property type="entry name" value="LD-TRANSPEPTIDASE"/>
    <property type="match status" value="1"/>
</dbReference>
<keyword evidence="6 7" id="KW-0961">Cell wall biogenesis/degradation</keyword>
<gene>
    <name evidence="10" type="ORF">QLQ15_02835</name>
</gene>
<dbReference type="PROSITE" id="PS52029">
    <property type="entry name" value="LD_TPASE"/>
    <property type="match status" value="1"/>
</dbReference>
<accession>A0ABT6XCI2</accession>
<dbReference type="InterPro" id="IPR005490">
    <property type="entry name" value="LD_TPept_cat_dom"/>
</dbReference>
<dbReference type="CDD" id="cd16913">
    <property type="entry name" value="YkuD_like"/>
    <property type="match status" value="1"/>
</dbReference>
<evidence type="ECO:0000256" key="1">
    <source>
        <dbReference type="ARBA" id="ARBA00004752"/>
    </source>
</evidence>
<dbReference type="PANTHER" id="PTHR36699:SF1">
    <property type="entry name" value="L,D-TRANSPEPTIDASE YAFK-RELATED"/>
    <property type="match status" value="1"/>
</dbReference>
<protein>
    <submittedName>
        <fullName evidence="10">Murein L,D-transpeptidase family protein</fullName>
        <ecNumber evidence="10">2.-.-.-</ecNumber>
    </submittedName>
</protein>
<dbReference type="EMBL" id="JASGBI010000001">
    <property type="protein sequence ID" value="MDI9237847.1"/>
    <property type="molecule type" value="Genomic_DNA"/>
</dbReference>
<feature type="chain" id="PRO_5046233738" evidence="8">
    <location>
        <begin position="21"/>
        <end position="239"/>
    </location>
</feature>
<dbReference type="SUPFAM" id="SSF141523">
    <property type="entry name" value="L,D-transpeptidase catalytic domain-like"/>
    <property type="match status" value="1"/>
</dbReference>
<evidence type="ECO:0000313" key="11">
    <source>
        <dbReference type="Proteomes" id="UP001321580"/>
    </source>
</evidence>
<keyword evidence="8" id="KW-0732">Signal</keyword>